<dbReference type="Proteomes" id="UP000593576">
    <property type="component" value="Unassembled WGS sequence"/>
</dbReference>
<dbReference type="OrthoDB" id="1733974at2759"/>
<organism evidence="1 2">
    <name type="scientific">Gossypium schwendimanii</name>
    <name type="common">Cotton</name>
    <dbReference type="NCBI Taxonomy" id="34291"/>
    <lineage>
        <taxon>Eukaryota</taxon>
        <taxon>Viridiplantae</taxon>
        <taxon>Streptophyta</taxon>
        <taxon>Embryophyta</taxon>
        <taxon>Tracheophyta</taxon>
        <taxon>Spermatophyta</taxon>
        <taxon>Magnoliopsida</taxon>
        <taxon>eudicotyledons</taxon>
        <taxon>Gunneridae</taxon>
        <taxon>Pentapetalae</taxon>
        <taxon>rosids</taxon>
        <taxon>malvids</taxon>
        <taxon>Malvales</taxon>
        <taxon>Malvaceae</taxon>
        <taxon>Malvoideae</taxon>
        <taxon>Gossypium</taxon>
    </lineage>
</organism>
<keyword evidence="2" id="KW-1185">Reference proteome</keyword>
<sequence>MSRISRKNDSIDGIWYDTYEIDEIDIQIFLLRSY</sequence>
<evidence type="ECO:0000313" key="1">
    <source>
        <dbReference type="EMBL" id="MBA0870911.1"/>
    </source>
</evidence>
<proteinExistence type="predicted"/>
<dbReference type="AlphaFoldDB" id="A0A7J9MIX9"/>
<evidence type="ECO:0000313" key="2">
    <source>
        <dbReference type="Proteomes" id="UP000593576"/>
    </source>
</evidence>
<accession>A0A7J9MIX9</accession>
<dbReference type="EMBL" id="JABFAF010000011">
    <property type="protein sequence ID" value="MBA0870911.1"/>
    <property type="molecule type" value="Genomic_DNA"/>
</dbReference>
<reference evidence="1 2" key="1">
    <citation type="journal article" date="2019" name="Genome Biol. Evol.">
        <title>Insights into the evolution of the New World diploid cottons (Gossypium, subgenus Houzingenia) based on genome sequencing.</title>
        <authorList>
            <person name="Grover C.E."/>
            <person name="Arick M.A. 2nd"/>
            <person name="Thrash A."/>
            <person name="Conover J.L."/>
            <person name="Sanders W.S."/>
            <person name="Peterson D.G."/>
            <person name="Frelichowski J.E."/>
            <person name="Scheffler J.A."/>
            <person name="Scheffler B.E."/>
            <person name="Wendel J.F."/>
        </authorList>
    </citation>
    <scope>NUCLEOTIDE SEQUENCE [LARGE SCALE GENOMIC DNA]</scope>
    <source>
        <strain evidence="1">1</strain>
        <tissue evidence="1">Leaf</tissue>
    </source>
</reference>
<comment type="caution">
    <text evidence="1">The sequence shown here is derived from an EMBL/GenBank/DDBJ whole genome shotgun (WGS) entry which is preliminary data.</text>
</comment>
<protein>
    <submittedName>
        <fullName evidence="1">Uncharacterized protein</fullName>
    </submittedName>
</protein>
<name>A0A7J9MIX9_GOSSC</name>
<gene>
    <name evidence="1" type="ORF">Goshw_018620</name>
</gene>